<feature type="domain" description="Cadherin" evidence="6">
    <location>
        <begin position="62"/>
        <end position="142"/>
    </location>
</feature>
<evidence type="ECO:0000256" key="2">
    <source>
        <dbReference type="ARBA" id="ARBA00022737"/>
    </source>
</evidence>
<keyword evidence="7" id="KW-0012">Acyltransferase</keyword>
<dbReference type="GO" id="GO:0016746">
    <property type="term" value="F:acyltransferase activity"/>
    <property type="evidence" value="ECO:0007669"/>
    <property type="project" value="UniProtKB-KW"/>
</dbReference>
<evidence type="ECO:0000256" key="4">
    <source>
        <dbReference type="ARBA" id="ARBA00023136"/>
    </source>
</evidence>
<dbReference type="SUPFAM" id="SSF49313">
    <property type="entry name" value="Cadherin-like"/>
    <property type="match status" value="3"/>
</dbReference>
<keyword evidence="3 5" id="KW-0106">Calcium</keyword>
<evidence type="ECO:0000313" key="8">
    <source>
        <dbReference type="Proteomes" id="UP001163046"/>
    </source>
</evidence>
<evidence type="ECO:0000256" key="5">
    <source>
        <dbReference type="PROSITE-ProRule" id="PRU00043"/>
    </source>
</evidence>
<dbReference type="InterPro" id="IPR015919">
    <property type="entry name" value="Cadherin-like_sf"/>
</dbReference>
<keyword evidence="4" id="KW-0472">Membrane</keyword>
<dbReference type="SMART" id="SM00112">
    <property type="entry name" value="CA"/>
    <property type="match status" value="3"/>
</dbReference>
<dbReference type="PANTHER" id="PTHR24027:SF438">
    <property type="entry name" value="CADHERIN 23"/>
    <property type="match status" value="1"/>
</dbReference>
<comment type="caution">
    <text evidence="7">The sequence shown here is derived from an EMBL/GenBank/DDBJ whole genome shotgun (WGS) entry which is preliminary data.</text>
</comment>
<keyword evidence="7" id="KW-0808">Transferase</keyword>
<dbReference type="GO" id="GO:0007156">
    <property type="term" value="P:homophilic cell adhesion via plasma membrane adhesion molecules"/>
    <property type="evidence" value="ECO:0007669"/>
    <property type="project" value="InterPro"/>
</dbReference>
<protein>
    <submittedName>
        <fullName evidence="7">Bahd acyltransferase</fullName>
    </submittedName>
</protein>
<comment type="subcellular location">
    <subcellularLocation>
        <location evidence="1">Membrane</location>
    </subcellularLocation>
</comment>
<sequence length="255" mass="27249">MFLLDSNAGTLTLRKLLDHEVHSYYSLTVRGSDNAPAPLTKWSLATVNITVLDLNDNAPSCTQSAEVVTLLESTVIGTVVFTANCTDIDSASLLSYEISQGNDIGKFNVSSTGEVRLYKSLNIEEESLFSLLLTVSDSGSPSTFNVTDLPLGANVTSVSCSDEDLGPNGNFSFAIVSGNTGNKFRMDDNRVAVNGALDHENGSEYSLEIHVTDQGVPSHVTVVMVTVYVKAVNEITPTFQYSNYTVSISEATAIG</sequence>
<dbReference type="PRINTS" id="PR00205">
    <property type="entry name" value="CADHERIN"/>
</dbReference>
<keyword evidence="8" id="KW-1185">Reference proteome</keyword>
<dbReference type="InterPro" id="IPR020894">
    <property type="entry name" value="Cadherin_CS"/>
</dbReference>
<dbReference type="GO" id="GO:0005509">
    <property type="term" value="F:calcium ion binding"/>
    <property type="evidence" value="ECO:0007669"/>
    <property type="project" value="UniProtKB-UniRule"/>
</dbReference>
<evidence type="ECO:0000313" key="7">
    <source>
        <dbReference type="EMBL" id="KAJ7379360.1"/>
    </source>
</evidence>
<dbReference type="EMBL" id="MU826358">
    <property type="protein sequence ID" value="KAJ7379360.1"/>
    <property type="molecule type" value="Genomic_DNA"/>
</dbReference>
<reference evidence="7" key="1">
    <citation type="submission" date="2023-01" db="EMBL/GenBank/DDBJ databases">
        <title>Genome assembly of the deep-sea coral Lophelia pertusa.</title>
        <authorList>
            <person name="Herrera S."/>
            <person name="Cordes E."/>
        </authorList>
    </citation>
    <scope>NUCLEOTIDE SEQUENCE</scope>
    <source>
        <strain evidence="7">USNM1676648</strain>
        <tissue evidence="7">Polyp</tissue>
    </source>
</reference>
<evidence type="ECO:0000259" key="6">
    <source>
        <dbReference type="PROSITE" id="PS50268"/>
    </source>
</evidence>
<accession>A0A9W9ZDP2</accession>
<organism evidence="7 8">
    <name type="scientific">Desmophyllum pertusum</name>
    <dbReference type="NCBI Taxonomy" id="174260"/>
    <lineage>
        <taxon>Eukaryota</taxon>
        <taxon>Metazoa</taxon>
        <taxon>Cnidaria</taxon>
        <taxon>Anthozoa</taxon>
        <taxon>Hexacorallia</taxon>
        <taxon>Scleractinia</taxon>
        <taxon>Caryophylliina</taxon>
        <taxon>Caryophylliidae</taxon>
        <taxon>Desmophyllum</taxon>
    </lineage>
</organism>
<dbReference type="AlphaFoldDB" id="A0A9W9ZDP2"/>
<name>A0A9W9ZDP2_9CNID</name>
<gene>
    <name evidence="7" type="primary">FAT3_1</name>
    <name evidence="7" type="ORF">OS493_016594</name>
</gene>
<evidence type="ECO:0000256" key="3">
    <source>
        <dbReference type="ARBA" id="ARBA00022837"/>
    </source>
</evidence>
<dbReference type="Proteomes" id="UP001163046">
    <property type="component" value="Unassembled WGS sequence"/>
</dbReference>
<dbReference type="Pfam" id="PF00028">
    <property type="entry name" value="Cadherin"/>
    <property type="match status" value="2"/>
</dbReference>
<dbReference type="PROSITE" id="PS00232">
    <property type="entry name" value="CADHERIN_1"/>
    <property type="match status" value="1"/>
</dbReference>
<keyword evidence="2" id="KW-0677">Repeat</keyword>
<dbReference type="GO" id="GO:0016477">
    <property type="term" value="P:cell migration"/>
    <property type="evidence" value="ECO:0007669"/>
    <property type="project" value="TreeGrafter"/>
</dbReference>
<feature type="domain" description="Cadherin" evidence="6">
    <location>
        <begin position="148"/>
        <end position="239"/>
    </location>
</feature>
<dbReference type="GO" id="GO:0016342">
    <property type="term" value="C:catenin complex"/>
    <property type="evidence" value="ECO:0007669"/>
    <property type="project" value="TreeGrafter"/>
</dbReference>
<dbReference type="GO" id="GO:0008013">
    <property type="term" value="F:beta-catenin binding"/>
    <property type="evidence" value="ECO:0007669"/>
    <property type="project" value="TreeGrafter"/>
</dbReference>
<dbReference type="CDD" id="cd11304">
    <property type="entry name" value="Cadherin_repeat"/>
    <property type="match status" value="3"/>
</dbReference>
<dbReference type="InterPro" id="IPR002126">
    <property type="entry name" value="Cadherin-like_dom"/>
</dbReference>
<dbReference type="InterPro" id="IPR039808">
    <property type="entry name" value="Cadherin"/>
</dbReference>
<evidence type="ECO:0000256" key="1">
    <source>
        <dbReference type="ARBA" id="ARBA00004370"/>
    </source>
</evidence>
<feature type="domain" description="Cadherin" evidence="6">
    <location>
        <begin position="1"/>
        <end position="61"/>
    </location>
</feature>
<dbReference type="GO" id="GO:0045296">
    <property type="term" value="F:cadherin binding"/>
    <property type="evidence" value="ECO:0007669"/>
    <property type="project" value="TreeGrafter"/>
</dbReference>
<dbReference type="PROSITE" id="PS50268">
    <property type="entry name" value="CADHERIN_2"/>
    <property type="match status" value="3"/>
</dbReference>
<proteinExistence type="predicted"/>
<dbReference type="OrthoDB" id="6252479at2759"/>
<dbReference type="PANTHER" id="PTHR24027">
    <property type="entry name" value="CADHERIN-23"/>
    <property type="match status" value="1"/>
</dbReference>
<dbReference type="Gene3D" id="2.60.40.60">
    <property type="entry name" value="Cadherins"/>
    <property type="match status" value="3"/>
</dbReference>